<protein>
    <recommendedName>
        <fullName evidence="4">Septicolysin</fullName>
    </recommendedName>
</protein>
<sequence>MKLAEALVLRADCQRKVAQLKQRLERVVKVQEGEEPGEDPSVLLAELNRTLEELTGWIKRINKTNSSIAFDSTRSISDALAERDHCMQKRNILNELLEIASIKQDRFSRSEVKYYRTVDINELQKQVDELSKNYRELDFRIQEKNWTIELIEA</sequence>
<evidence type="ECO:0008006" key="4">
    <source>
        <dbReference type="Google" id="ProtNLM"/>
    </source>
</evidence>
<dbReference type="EMBL" id="LVJH01000003">
    <property type="protein sequence ID" value="OAB45262.1"/>
    <property type="molecule type" value="Genomic_DNA"/>
</dbReference>
<keyword evidence="1" id="KW-0175">Coiled coil</keyword>
<dbReference type="RefSeq" id="WP_068528542.1">
    <property type="nucleotide sequence ID" value="NZ_LVJH01000003.1"/>
</dbReference>
<evidence type="ECO:0000313" key="2">
    <source>
        <dbReference type="EMBL" id="OAB45262.1"/>
    </source>
</evidence>
<organism evidence="2 3">
    <name type="scientific">Paenibacillus glacialis</name>
    <dbReference type="NCBI Taxonomy" id="494026"/>
    <lineage>
        <taxon>Bacteria</taxon>
        <taxon>Bacillati</taxon>
        <taxon>Bacillota</taxon>
        <taxon>Bacilli</taxon>
        <taxon>Bacillales</taxon>
        <taxon>Paenibacillaceae</taxon>
        <taxon>Paenibacillus</taxon>
    </lineage>
</organism>
<dbReference type="InterPro" id="IPR047741">
    <property type="entry name" value="DIP1984-like"/>
</dbReference>
<dbReference type="Pfam" id="PF20935">
    <property type="entry name" value="DUF6847"/>
    <property type="match status" value="1"/>
</dbReference>
<dbReference type="AlphaFoldDB" id="A0A168N0T2"/>
<dbReference type="Proteomes" id="UP000076967">
    <property type="component" value="Unassembled WGS sequence"/>
</dbReference>
<dbReference type="STRING" id="494026.PGLA_03110"/>
<dbReference type="NCBIfam" id="NF038048">
    <property type="entry name" value="DIP1984_fam"/>
    <property type="match status" value="1"/>
</dbReference>
<evidence type="ECO:0000313" key="3">
    <source>
        <dbReference type="Proteomes" id="UP000076967"/>
    </source>
</evidence>
<comment type="caution">
    <text evidence="2">The sequence shown here is derived from an EMBL/GenBank/DDBJ whole genome shotgun (WGS) entry which is preliminary data.</text>
</comment>
<dbReference type="CDD" id="cd12208">
    <property type="entry name" value="DIP1984-like"/>
    <property type="match status" value="1"/>
</dbReference>
<gene>
    <name evidence="2" type="ORF">PGLA_03110</name>
</gene>
<evidence type="ECO:0000256" key="1">
    <source>
        <dbReference type="SAM" id="Coils"/>
    </source>
</evidence>
<accession>A0A168N0T2</accession>
<dbReference type="Gene3D" id="6.10.320.10">
    <property type="match status" value="1"/>
</dbReference>
<proteinExistence type="predicted"/>
<dbReference type="OrthoDB" id="3730241at2"/>
<feature type="coiled-coil region" evidence="1">
    <location>
        <begin position="3"/>
        <end position="30"/>
    </location>
</feature>
<reference evidence="2 3" key="1">
    <citation type="submission" date="2016-03" db="EMBL/GenBank/DDBJ databases">
        <title>Draft genome sequence of Paenibacillus glacialis DSM 22343.</title>
        <authorList>
            <person name="Shin S.-K."/>
            <person name="Yi H."/>
        </authorList>
    </citation>
    <scope>NUCLEOTIDE SEQUENCE [LARGE SCALE GENOMIC DNA]</scope>
    <source>
        <strain evidence="2 3">DSM 22343</strain>
    </source>
</reference>
<keyword evidence="3" id="KW-1185">Reference proteome</keyword>
<name>A0A168N0T2_9BACL</name>